<evidence type="ECO:0000313" key="2">
    <source>
        <dbReference type="Proteomes" id="UP001155241"/>
    </source>
</evidence>
<dbReference type="Proteomes" id="UP001155241">
    <property type="component" value="Unassembled WGS sequence"/>
</dbReference>
<name>A0A9X2FF30_9BACT</name>
<dbReference type="EMBL" id="JAMXLR010000077">
    <property type="protein sequence ID" value="MCO6046882.1"/>
    <property type="molecule type" value="Genomic_DNA"/>
</dbReference>
<dbReference type="AlphaFoldDB" id="A0A9X2FF30"/>
<reference evidence="1" key="1">
    <citation type="submission" date="2022-06" db="EMBL/GenBank/DDBJ databases">
        <title>Aeoliella straminimaris, a novel planctomycete from sediments.</title>
        <authorList>
            <person name="Vitorino I.R."/>
            <person name="Lage O.M."/>
        </authorList>
    </citation>
    <scope>NUCLEOTIDE SEQUENCE</scope>
    <source>
        <strain evidence="1">ICT_H6.2</strain>
    </source>
</reference>
<evidence type="ECO:0000313" key="1">
    <source>
        <dbReference type="EMBL" id="MCO6046882.1"/>
    </source>
</evidence>
<keyword evidence="2" id="KW-1185">Reference proteome</keyword>
<accession>A0A9X2FF30</accession>
<comment type="caution">
    <text evidence="1">The sequence shown here is derived from an EMBL/GenBank/DDBJ whole genome shotgun (WGS) entry which is preliminary data.</text>
</comment>
<dbReference type="RefSeq" id="WP_252854992.1">
    <property type="nucleotide sequence ID" value="NZ_JAMXLR010000077.1"/>
</dbReference>
<sequence length="142" mass="15737">MPQFYDKHGLRFAYPDNWTVEEDAQGTADAAVTVTSEHTAFWSVMLYRGERDLEHLAGTVVGALKSEYPQVEVDEVNIMSDGAPVCGYDLSFSYVDLLNTACVRAFYHAGDTYVVLSQTEDHELAAVEPVFAAMTASLTREM</sequence>
<proteinExistence type="predicted"/>
<protein>
    <submittedName>
        <fullName evidence="1">Uncharacterized protein</fullName>
    </submittedName>
</protein>
<organism evidence="1 2">
    <name type="scientific">Aeoliella straminimaris</name>
    <dbReference type="NCBI Taxonomy" id="2954799"/>
    <lineage>
        <taxon>Bacteria</taxon>
        <taxon>Pseudomonadati</taxon>
        <taxon>Planctomycetota</taxon>
        <taxon>Planctomycetia</taxon>
        <taxon>Pirellulales</taxon>
        <taxon>Lacipirellulaceae</taxon>
        <taxon>Aeoliella</taxon>
    </lineage>
</organism>
<gene>
    <name evidence="1" type="ORF">NG895_23530</name>
</gene>